<dbReference type="AlphaFoldDB" id="A0A9P0EC44"/>
<protein>
    <submittedName>
        <fullName evidence="1">Uncharacterized protein</fullName>
    </submittedName>
</protein>
<proteinExistence type="predicted"/>
<reference evidence="1" key="1">
    <citation type="submission" date="2022-01" db="EMBL/GenBank/DDBJ databases">
        <authorList>
            <person name="King R."/>
        </authorList>
    </citation>
    <scope>NUCLEOTIDE SEQUENCE</scope>
</reference>
<dbReference type="Proteomes" id="UP001152798">
    <property type="component" value="Chromosome 2"/>
</dbReference>
<accession>A0A9P0EC44</accession>
<name>A0A9P0EC44_NEZVI</name>
<evidence type="ECO:0000313" key="1">
    <source>
        <dbReference type="EMBL" id="CAH1393713.1"/>
    </source>
</evidence>
<organism evidence="1 2">
    <name type="scientific">Nezara viridula</name>
    <name type="common">Southern green stink bug</name>
    <name type="synonym">Cimex viridulus</name>
    <dbReference type="NCBI Taxonomy" id="85310"/>
    <lineage>
        <taxon>Eukaryota</taxon>
        <taxon>Metazoa</taxon>
        <taxon>Ecdysozoa</taxon>
        <taxon>Arthropoda</taxon>
        <taxon>Hexapoda</taxon>
        <taxon>Insecta</taxon>
        <taxon>Pterygota</taxon>
        <taxon>Neoptera</taxon>
        <taxon>Paraneoptera</taxon>
        <taxon>Hemiptera</taxon>
        <taxon>Heteroptera</taxon>
        <taxon>Panheteroptera</taxon>
        <taxon>Pentatomomorpha</taxon>
        <taxon>Pentatomoidea</taxon>
        <taxon>Pentatomidae</taxon>
        <taxon>Pentatominae</taxon>
        <taxon>Nezara</taxon>
    </lineage>
</organism>
<sequence length="101" mass="10671">MEVDMLLEKAMRASPLGVADGSFIDSPGGAYVSPAGRCKACDVDPGKGTCRMTHYRRGSRSRKINTAVPLNRLAPSSHHSSAQGCQHISISSVSSSMLLLP</sequence>
<gene>
    <name evidence="1" type="ORF">NEZAVI_LOCUS4339</name>
</gene>
<keyword evidence="2" id="KW-1185">Reference proteome</keyword>
<dbReference type="EMBL" id="OV725078">
    <property type="protein sequence ID" value="CAH1393713.1"/>
    <property type="molecule type" value="Genomic_DNA"/>
</dbReference>
<evidence type="ECO:0000313" key="2">
    <source>
        <dbReference type="Proteomes" id="UP001152798"/>
    </source>
</evidence>